<sequence>MAGLNAYPRFAAMLFLTGWLASSSCKKDGAAGTVPVVVLHPAELSVPANFPAVKSDPDNPLTQEGIALGRMLFYDTRLSGLNRLSCASCHRQDIAFSDGVALNNIGESGNTLPRHAPALINLAWANNGLFWDGGSTNLESQAFGPLTSADEMHQNLSELEAELKQVPEYVQQFKTVFNGEVKSASIVKALAQFERTLISGNSRYDRFIRKENGVQLSDQEQQGLALVNSKCRSCHAGEFFTDNGYHNNGIDNDFSNDALERIYMGRFRITNNQADLGKFKTPTLRNILLTAPYMHDGRFKTIDEVLAHYHNDIRISATTDPLLYQNGGQAGIPMTDQEMKAIKAFLATLTDTDFVQNPKLSKPNL</sequence>
<dbReference type="InterPro" id="IPR026259">
    <property type="entry name" value="MauG/Cytc_peroxidase"/>
</dbReference>
<dbReference type="GO" id="GO:0004130">
    <property type="term" value="F:cytochrome-c peroxidase activity"/>
    <property type="evidence" value="ECO:0007669"/>
    <property type="project" value="TreeGrafter"/>
</dbReference>
<feature type="binding site" description="covalent" evidence="8">
    <location>
        <position position="234"/>
    </location>
    <ligand>
        <name>heme c</name>
        <dbReference type="ChEBI" id="CHEBI:61717"/>
        <label>2</label>
    </ligand>
</feature>
<keyword evidence="12" id="KW-1185">Reference proteome</keyword>
<evidence type="ECO:0000256" key="3">
    <source>
        <dbReference type="ARBA" id="ARBA00022723"/>
    </source>
</evidence>
<organism evidence="11 12">
    <name type="scientific">Mucilaginibacter gracilis</name>
    <dbReference type="NCBI Taxonomy" id="423350"/>
    <lineage>
        <taxon>Bacteria</taxon>
        <taxon>Pseudomonadati</taxon>
        <taxon>Bacteroidota</taxon>
        <taxon>Sphingobacteriia</taxon>
        <taxon>Sphingobacteriales</taxon>
        <taxon>Sphingobacteriaceae</taxon>
        <taxon>Mucilaginibacter</taxon>
    </lineage>
</organism>
<evidence type="ECO:0000313" key="11">
    <source>
        <dbReference type="EMBL" id="RKR84163.1"/>
    </source>
</evidence>
<keyword evidence="4" id="KW-0732">Signal</keyword>
<dbReference type="GO" id="GO:0042597">
    <property type="term" value="C:periplasmic space"/>
    <property type="evidence" value="ECO:0007669"/>
    <property type="project" value="UniProtKB-SubCell"/>
</dbReference>
<dbReference type="PANTHER" id="PTHR30600">
    <property type="entry name" value="CYTOCHROME C PEROXIDASE-RELATED"/>
    <property type="match status" value="1"/>
</dbReference>
<evidence type="ECO:0000256" key="5">
    <source>
        <dbReference type="ARBA" id="ARBA00022764"/>
    </source>
</evidence>
<feature type="binding site" description="axial binding residue" evidence="9">
    <location>
        <position position="235"/>
    </location>
    <ligand>
        <name>heme c</name>
        <dbReference type="ChEBI" id="CHEBI:61717"/>
        <label>2</label>
    </ligand>
    <ligandPart>
        <name>Fe</name>
        <dbReference type="ChEBI" id="CHEBI:18248"/>
    </ligandPart>
</feature>
<feature type="domain" description="Cytochrome c" evidence="10">
    <location>
        <begin position="64"/>
        <end position="174"/>
    </location>
</feature>
<evidence type="ECO:0000313" key="12">
    <source>
        <dbReference type="Proteomes" id="UP000268007"/>
    </source>
</evidence>
<dbReference type="GO" id="GO:0009055">
    <property type="term" value="F:electron transfer activity"/>
    <property type="evidence" value="ECO:0007669"/>
    <property type="project" value="InterPro"/>
</dbReference>
<name>A0A495J5Y5_9SPHI</name>
<protein>
    <submittedName>
        <fullName evidence="11">Cytochrome c peroxidase</fullName>
    </submittedName>
</protein>
<feature type="binding site" description="covalent" evidence="8">
    <location>
        <position position="89"/>
    </location>
    <ligand>
        <name>heme c</name>
        <dbReference type="ChEBI" id="CHEBI:61717"/>
        <label>1</label>
    </ligand>
</feature>
<feature type="binding site" description="covalent" evidence="8">
    <location>
        <position position="231"/>
    </location>
    <ligand>
        <name>heme c</name>
        <dbReference type="ChEBI" id="CHEBI:61717"/>
        <label>2</label>
    </ligand>
</feature>
<feature type="binding site" description="axial binding residue" evidence="9">
    <location>
        <position position="90"/>
    </location>
    <ligand>
        <name>heme c</name>
        <dbReference type="ChEBI" id="CHEBI:61717"/>
        <label>1</label>
    </ligand>
    <ligandPart>
        <name>Fe</name>
        <dbReference type="ChEBI" id="CHEBI:18248"/>
    </ligandPart>
</feature>
<comment type="cofactor">
    <cofactor evidence="8">
        <name>heme</name>
        <dbReference type="ChEBI" id="CHEBI:30413"/>
    </cofactor>
    <text evidence="8">Binds 2 heme groups.</text>
</comment>
<proteinExistence type="predicted"/>
<dbReference type="InterPro" id="IPR009056">
    <property type="entry name" value="Cyt_c-like_dom"/>
</dbReference>
<dbReference type="Pfam" id="PF03150">
    <property type="entry name" value="CCP_MauG"/>
    <property type="match status" value="1"/>
</dbReference>
<keyword evidence="2 8" id="KW-0349">Heme</keyword>
<feature type="domain" description="Cytochrome c" evidence="10">
    <location>
        <begin position="218"/>
        <end position="350"/>
    </location>
</feature>
<dbReference type="InterPro" id="IPR036909">
    <property type="entry name" value="Cyt_c-like_dom_sf"/>
</dbReference>
<dbReference type="InterPro" id="IPR051395">
    <property type="entry name" value="Cytochrome_c_Peroxidase/MauG"/>
</dbReference>
<dbReference type="PIRSF" id="PIRSF000294">
    <property type="entry name" value="Cytochrome-c_peroxidase"/>
    <property type="match status" value="1"/>
</dbReference>
<accession>A0A495J5Y5</accession>
<dbReference type="SUPFAM" id="SSF46626">
    <property type="entry name" value="Cytochrome c"/>
    <property type="match status" value="2"/>
</dbReference>
<keyword evidence="5" id="KW-0574">Periplasm</keyword>
<feature type="binding site" description="covalent" evidence="8">
    <location>
        <position position="86"/>
    </location>
    <ligand>
        <name>heme c</name>
        <dbReference type="ChEBI" id="CHEBI:61717"/>
        <label>1</label>
    </ligand>
</feature>
<keyword evidence="11" id="KW-0575">Peroxidase</keyword>
<evidence type="ECO:0000256" key="2">
    <source>
        <dbReference type="ARBA" id="ARBA00022617"/>
    </source>
</evidence>
<dbReference type="Proteomes" id="UP000268007">
    <property type="component" value="Unassembled WGS sequence"/>
</dbReference>
<keyword evidence="6" id="KW-0560">Oxidoreductase</keyword>
<evidence type="ECO:0000256" key="6">
    <source>
        <dbReference type="ARBA" id="ARBA00023002"/>
    </source>
</evidence>
<keyword evidence="7 9" id="KW-0408">Iron</keyword>
<keyword evidence="3 9" id="KW-0479">Metal-binding</keyword>
<evidence type="ECO:0000256" key="9">
    <source>
        <dbReference type="PIRSR" id="PIRSR000294-2"/>
    </source>
</evidence>
<dbReference type="OrthoDB" id="9805202at2"/>
<evidence type="ECO:0000256" key="8">
    <source>
        <dbReference type="PIRSR" id="PIRSR000294-1"/>
    </source>
</evidence>
<evidence type="ECO:0000256" key="7">
    <source>
        <dbReference type="ARBA" id="ARBA00023004"/>
    </source>
</evidence>
<comment type="subcellular location">
    <subcellularLocation>
        <location evidence="1">Periplasm</location>
    </subcellularLocation>
</comment>
<evidence type="ECO:0000256" key="1">
    <source>
        <dbReference type="ARBA" id="ARBA00004418"/>
    </source>
</evidence>
<dbReference type="Gene3D" id="1.10.760.10">
    <property type="entry name" value="Cytochrome c-like domain"/>
    <property type="match status" value="2"/>
</dbReference>
<dbReference type="GO" id="GO:0020037">
    <property type="term" value="F:heme binding"/>
    <property type="evidence" value="ECO:0007669"/>
    <property type="project" value="InterPro"/>
</dbReference>
<dbReference type="RefSeq" id="WP_121199606.1">
    <property type="nucleotide sequence ID" value="NZ_RBKU01000001.1"/>
</dbReference>
<dbReference type="EMBL" id="RBKU01000001">
    <property type="protein sequence ID" value="RKR84163.1"/>
    <property type="molecule type" value="Genomic_DNA"/>
</dbReference>
<dbReference type="PANTHER" id="PTHR30600:SF10">
    <property type="entry name" value="BLL6722 PROTEIN"/>
    <property type="match status" value="1"/>
</dbReference>
<dbReference type="InterPro" id="IPR004852">
    <property type="entry name" value="Di-haem_cyt_c_peroxidsae"/>
</dbReference>
<comment type="caution">
    <text evidence="11">The sequence shown here is derived from an EMBL/GenBank/DDBJ whole genome shotgun (WGS) entry which is preliminary data.</text>
</comment>
<dbReference type="AlphaFoldDB" id="A0A495J5Y5"/>
<reference evidence="11 12" key="1">
    <citation type="submission" date="2018-10" db="EMBL/GenBank/DDBJ databases">
        <title>Genomic Encyclopedia of Archaeal and Bacterial Type Strains, Phase II (KMG-II): from individual species to whole genera.</title>
        <authorList>
            <person name="Goeker M."/>
        </authorList>
    </citation>
    <scope>NUCLEOTIDE SEQUENCE [LARGE SCALE GENOMIC DNA]</scope>
    <source>
        <strain evidence="11 12">DSM 18602</strain>
    </source>
</reference>
<evidence type="ECO:0000259" key="10">
    <source>
        <dbReference type="PROSITE" id="PS51007"/>
    </source>
</evidence>
<dbReference type="PROSITE" id="PS51007">
    <property type="entry name" value="CYTC"/>
    <property type="match status" value="2"/>
</dbReference>
<gene>
    <name evidence="11" type="ORF">BDD43_4390</name>
</gene>
<evidence type="ECO:0000256" key="4">
    <source>
        <dbReference type="ARBA" id="ARBA00022729"/>
    </source>
</evidence>
<comment type="PTM">
    <text evidence="8">Binds 2 heme groups per subunit.</text>
</comment>
<dbReference type="GO" id="GO:0046872">
    <property type="term" value="F:metal ion binding"/>
    <property type="evidence" value="ECO:0007669"/>
    <property type="project" value="UniProtKB-KW"/>
</dbReference>